<dbReference type="KEGG" id="salg:BS332_03200"/>
<protein>
    <submittedName>
        <fullName evidence="2">Uncharacterized protein</fullName>
    </submittedName>
</protein>
<evidence type="ECO:0000313" key="1">
    <source>
        <dbReference type="EMBL" id="BCV46447.1"/>
    </source>
</evidence>
<organism evidence="2 3">
    <name type="scientific">Shewanella algae</name>
    <dbReference type="NCBI Taxonomy" id="38313"/>
    <lineage>
        <taxon>Bacteria</taxon>
        <taxon>Pseudomonadati</taxon>
        <taxon>Pseudomonadota</taxon>
        <taxon>Gammaproteobacteria</taxon>
        <taxon>Alteromonadales</taxon>
        <taxon>Shewanellaceae</taxon>
        <taxon>Shewanella</taxon>
    </lineage>
</organism>
<name>A0A2T3H2Y7_9GAMM</name>
<dbReference type="GeneID" id="93810604"/>
<dbReference type="EMBL" id="AP024613">
    <property type="protein sequence ID" value="BCV46447.1"/>
    <property type="molecule type" value="Genomic_DNA"/>
</dbReference>
<sequence>MTVSLNSQPLSVNMDTGAVGVKVAQLAKQQQEAEGEIALQLIQAATPTQEPAGPVGNIGHNINTTA</sequence>
<dbReference type="RefSeq" id="WP_025008941.1">
    <property type="nucleotide sequence ID" value="NZ_AP024609.1"/>
</dbReference>
<dbReference type="Proteomes" id="UP000254069">
    <property type="component" value="Unassembled WGS sequence"/>
</dbReference>
<proteinExistence type="predicted"/>
<evidence type="ECO:0000313" key="3">
    <source>
        <dbReference type="Proteomes" id="UP000254069"/>
    </source>
</evidence>
<gene>
    <name evidence="2" type="ORF">NCTC10738_02487</name>
    <name evidence="1" type="ORF">TUM17379_34650</name>
</gene>
<dbReference type="Proteomes" id="UP000825078">
    <property type="component" value="Chromosome"/>
</dbReference>
<accession>A0A2T3H2Y7</accession>
<evidence type="ECO:0000313" key="2">
    <source>
        <dbReference type="EMBL" id="SUI76907.1"/>
    </source>
</evidence>
<accession>A0A380AAK6</accession>
<keyword evidence="3" id="KW-1185">Reference proteome</keyword>
<dbReference type="AlphaFoldDB" id="A0A2T3H2Y7"/>
<dbReference type="EMBL" id="UGYO01000001">
    <property type="protein sequence ID" value="SUI76907.1"/>
    <property type="molecule type" value="Genomic_DNA"/>
</dbReference>
<reference evidence="2 3" key="1">
    <citation type="submission" date="2018-06" db="EMBL/GenBank/DDBJ databases">
        <authorList>
            <consortium name="Pathogen Informatics"/>
            <person name="Doyle S."/>
        </authorList>
    </citation>
    <scope>NUCLEOTIDE SEQUENCE [LARGE SCALE GENOMIC DNA]</scope>
    <source>
        <strain evidence="2 3">NCTC10738</strain>
    </source>
</reference>
<reference evidence="1" key="2">
    <citation type="submission" date="2021-05" db="EMBL/GenBank/DDBJ databases">
        <title>Molecular characterization for Shewanella algae harboring chromosomal blaOXA-55-like strains isolated from clinical and environment sample.</title>
        <authorList>
            <person name="Ohama Y."/>
            <person name="Aoki K."/>
            <person name="Harada S."/>
            <person name="Moriya K."/>
            <person name="Ishii Y."/>
            <person name="Tateda K."/>
        </authorList>
    </citation>
    <scope>NUCLEOTIDE SEQUENCE</scope>
    <source>
        <strain evidence="1">TUM17379</strain>
    </source>
</reference>